<dbReference type="InterPro" id="IPR016035">
    <property type="entry name" value="Acyl_Trfase/lysoPLipase"/>
</dbReference>
<keyword evidence="6" id="KW-0808">Transferase</keyword>
<dbReference type="PANTHER" id="PTHR32176:SF92">
    <property type="entry name" value="XYLOSE ISOMERASE"/>
    <property type="match status" value="1"/>
</dbReference>
<dbReference type="PANTHER" id="PTHR32176">
    <property type="entry name" value="XYLOSE ISOMERASE"/>
    <property type="match status" value="1"/>
</dbReference>
<dbReference type="GO" id="GO:0047372">
    <property type="term" value="F:monoacylglycerol lipase activity"/>
    <property type="evidence" value="ECO:0007669"/>
    <property type="project" value="TreeGrafter"/>
</dbReference>
<feature type="compositionally biased region" description="Basic and acidic residues" evidence="4">
    <location>
        <begin position="1665"/>
        <end position="1677"/>
    </location>
</feature>
<keyword evidence="3" id="KW-0442">Lipid degradation</keyword>
<accession>A0A0V0QJU6</accession>
<keyword evidence="7" id="KW-1185">Reference proteome</keyword>
<dbReference type="GO" id="GO:0016042">
    <property type="term" value="P:lipid catabolic process"/>
    <property type="evidence" value="ECO:0007669"/>
    <property type="project" value="UniProtKB-UniRule"/>
</dbReference>
<dbReference type="Proteomes" id="UP000054937">
    <property type="component" value="Unassembled WGS sequence"/>
</dbReference>
<reference evidence="6 7" key="1">
    <citation type="journal article" date="2015" name="Sci. Rep.">
        <title>Genome of the facultative scuticociliatosis pathogen Pseudocohnilembus persalinus provides insight into its virulence through horizontal gene transfer.</title>
        <authorList>
            <person name="Xiong J."/>
            <person name="Wang G."/>
            <person name="Cheng J."/>
            <person name="Tian M."/>
            <person name="Pan X."/>
            <person name="Warren A."/>
            <person name="Jiang C."/>
            <person name="Yuan D."/>
            <person name="Miao W."/>
        </authorList>
    </citation>
    <scope>NUCLEOTIDE SEQUENCE [LARGE SCALE GENOMIC DNA]</scope>
    <source>
        <strain evidence="6">36N120E</strain>
    </source>
</reference>
<dbReference type="CDD" id="cd07199">
    <property type="entry name" value="Pat17_PNPLA8_PNPLA9_like"/>
    <property type="match status" value="1"/>
</dbReference>
<dbReference type="InterPro" id="IPR032675">
    <property type="entry name" value="LRR_dom_sf"/>
</dbReference>
<dbReference type="PROSITE" id="PS51450">
    <property type="entry name" value="LRR"/>
    <property type="match status" value="1"/>
</dbReference>
<feature type="short sequence motif" description="GXSXG" evidence="3">
    <location>
        <begin position="2158"/>
        <end position="2162"/>
    </location>
</feature>
<dbReference type="GO" id="GO:0016740">
    <property type="term" value="F:transferase activity"/>
    <property type="evidence" value="ECO:0007669"/>
    <property type="project" value="UniProtKB-KW"/>
</dbReference>
<dbReference type="InterPro" id="IPR001611">
    <property type="entry name" value="Leu-rich_rpt"/>
</dbReference>
<dbReference type="OMA" id="RESFAYM"/>
<organism evidence="6 7">
    <name type="scientific">Pseudocohnilembus persalinus</name>
    <name type="common">Ciliate</name>
    <dbReference type="NCBI Taxonomy" id="266149"/>
    <lineage>
        <taxon>Eukaryota</taxon>
        <taxon>Sar</taxon>
        <taxon>Alveolata</taxon>
        <taxon>Ciliophora</taxon>
        <taxon>Intramacronucleata</taxon>
        <taxon>Oligohymenophorea</taxon>
        <taxon>Scuticociliatia</taxon>
        <taxon>Philasterida</taxon>
        <taxon>Pseudocohnilembidae</taxon>
        <taxon>Pseudocohnilembus</taxon>
    </lineage>
</organism>
<dbReference type="PROSITE" id="PS51635">
    <property type="entry name" value="PNPLA"/>
    <property type="match status" value="1"/>
</dbReference>
<protein>
    <submittedName>
        <fullName evidence="6">Acyl transferase/acyl hydrolase/lysophospholipase</fullName>
    </submittedName>
</protein>
<feature type="domain" description="PNPLA" evidence="5">
    <location>
        <begin position="2122"/>
        <end position="2323"/>
    </location>
</feature>
<feature type="compositionally biased region" description="Low complexity" evidence="4">
    <location>
        <begin position="1678"/>
        <end position="1690"/>
    </location>
</feature>
<sequence length="2460" mass="287674">MNFSQFKSSIIKEENNPTFDENSSQDRLTEFEQQLPNLFQMKKQIQQKLNCQPDSLKELKKELEIFIQHSSRKYDYHKILTNPQNINSSKHPEKNSKQSIFQGIDKYFQKITQSNSSNINQVNEQNSIGQNILSDSQKKEKLSSEEQQFQVLVAASISGLDKLVDLLQYPILLVKPYIAKLMKDPEVYKDFINEEDPFFQILQLIQKIQKDFEQSDISNISNSSIDHLRRVYQPKSVQKNEVTSPNTKQNQNFSYEEKSQRKPPINLNRDPSEQPIKSKTDNKLKCDSILPVHISKLLNKIQQYYKNYQKQWNEFLNTLDKIERKKLVIEIQNFYQNFPSIEISGPFIGIYMVNKETYKQLIDSQKQWEFEENIIQIKRIGKEFIHSQQRNFALFLLLKFIFGVEVLPVVAMRTLELDIEKNNKPKRTFYQLAYGFNLKKTKIYKLDDFQQTESGVSYEQKNQMGEVIKKVKINPLSFLKQLIAAIFATPIENYIPNYVVLENGDIVRNFIDISNEDRAQFSGIKNPLFFFKNYLQQLNAKEFDLLNNLMQRDYLYLFFSSLKFISYAEVTDFQLEIKDGRLVNSLLISKGQINGIFDLLRQFYSVFIWLEEVVLPISENIGIYQIIQKLWPIITEFSERITSDNIKDHNSFMKKIAIEEFLQRNIKKKNLKKYLDAIRCFDEIADKTQQQFTSEKSDSFKLQKLDEILSTKNQICQWLINIDLNELSTVQNRSIILKFVSENFFFQEYFDTSFLKTIHQSFFDKSLWKEVLEFIKHNNKNKGSIFIELLGLVLNVGVENIQGHQLFSFLEIYDENQLTTNLNGFDNWNLYLSCEKIKGDKGYPSRLTLLERALEYRKYKVCLKLLDLGEGQNIQSDTLTKFFILEAKKTGQNSYILGMQRQILEKLRKLHQALVSSFEWERIWLQILPSNDAKLQKSHIKFQVEDSELEGTSDNKLNKYVSTKSNIPLSQNNSKNIPNLNSKSQIINQEQLNNSQQLKNMDIKLYTREFGVKLLSKDIVEQIYHYINNEAAEQNQLQVEKKIVEEIQQNQNENNSQQDSQVNSDVESVKKQTENQNNNSKLKDELNSPLHKIQLLFKLIKLENDYDQYLSDEDQNINENSIHLQTQEDQEETHKNIKKPMFQVLGRINNTEHMFQQYIKDGVTLAQAFNYVNFPIENILEKKSLGERILVSMLMYESYVPPEDEVLEIHPENSDLLRLVNIGDSRCFVKNIIKKQDKCYINVKNVLFCMDQMKEVIEEDLVEKFSNFVGEDKCPEQIIRHLIYNLVEYQKDLIQRKILDPKIFKEQYQYFEVIENNINIEESYNVQKENDSDNQKFLEWGYILDPNYTKTFLGIPLQKFQFKELLDRFKKMIQAFQFKKKAKELNKFRYIDLFKIIDPVLAKYYEIVLENPNIPIPYRFKLICKSIPNFQGVGDGNQPTFDEHFMLKNSIREEENEFDEIVENFQHYGTTQILQKFKKYRKIYPKNSLEQDRNLKRTLYNLTSKKELNTFLNALEFNYAPEAQQNQFLEDFQMWQKYFQSNYGEEISQITLQNLPVLNFKKLHTNINLERITCLTLINCPNINDADISFSEPFNLDSHIQELCAFLASIYSTHSDLKVQLKGFQNKLNLDYIKQQTQQLEDNLNQQIENTVAHENQQQQQIQNIKKDSEEEKKQEQQDSTQIQQQALQQQKEKRKTSQKESFKYIQDLVKAICDNKHISYLDLSRTYLSKETFRDLFENIKFASSIILNECNINDDLLKLISSSLGTRKSIKLLDLSKNQITKDGVNELADQLINNRYLQILKLDENDLKGTLFDKFINIQTLSLQKTQLKLEDFEKINQMFDLDTKLELLDLSNNQIDILGLDLIVQGILKRNNLKELKMKNIIQKGVQQNEKEKFLNIIKNLICNSKSLQSLNISANDISDEGLKLVADGLIENKKLKILVIKKDYSFTQNGLHFIVQALKKNQSLSFFDFDIEGEKQNEQKAQSNPLCSNFPFQFKAQIQPYADISQNYNIQNQQINYIKDQQNQSQNDTDISFENSFFLKENVKNLNQNDMEDLIIKKKIAFKTKQEIQNLLKKNTKNFKNQLNQLQQSQIQYQIDEEQILNKNNRYDKFDYFKVGLSIDGGGMRGIIPGVMLEYLAKETKQEPFQMFDCVGGTSIGGIIALGVTGTLDGRNPIVPSTGITNFFETHGADIFNKSKIVQIWNNLMDRSKYDPIGLQECLNNYFQNAKLSDILPGTNVLVTSVKREINRIQGKNSAKIFRSRQAVFDQNKNFYMRDVGRATSAAPTFFPSAEIQNISGSKSYSLIDGGIGQNNPAKFVLDDIKKEALNSGNENNFFLVSLGTGILKVTSSIDKNSGLLNILPLIEGIQESGIHYVEKDIEKNYSGHYVRAQPLVPLDKSKADLDSIEPSILQQYKECALDIAIESFTQKEIYGQYFDRSLVDWLAENTARKRDFFV</sequence>
<feature type="region of interest" description="Disordered" evidence="4">
    <location>
        <begin position="236"/>
        <end position="280"/>
    </location>
</feature>
<dbReference type="Gene3D" id="3.80.10.10">
    <property type="entry name" value="Ribonuclease Inhibitor"/>
    <property type="match status" value="2"/>
</dbReference>
<dbReference type="EMBL" id="LDAU01000155">
    <property type="protein sequence ID" value="KRX02408.1"/>
    <property type="molecule type" value="Genomic_DNA"/>
</dbReference>
<keyword evidence="3 6" id="KW-0378">Hydrolase</keyword>
<evidence type="ECO:0000313" key="6">
    <source>
        <dbReference type="EMBL" id="KRX02408.1"/>
    </source>
</evidence>
<dbReference type="InParanoid" id="A0A0V0QJU6"/>
<feature type="region of interest" description="Disordered" evidence="4">
    <location>
        <begin position="1051"/>
        <end position="1085"/>
    </location>
</feature>
<dbReference type="SMART" id="SM00368">
    <property type="entry name" value="LRR_RI"/>
    <property type="match status" value="3"/>
</dbReference>
<name>A0A0V0QJU6_PSEPJ</name>
<comment type="similarity">
    <text evidence="1">Belongs to the patatin family.</text>
</comment>
<dbReference type="Pfam" id="PF01734">
    <property type="entry name" value="Patatin"/>
    <property type="match status" value="1"/>
</dbReference>
<feature type="compositionally biased region" description="Low complexity" evidence="4">
    <location>
        <begin position="1051"/>
        <end position="1066"/>
    </location>
</feature>
<feature type="region of interest" description="Disordered" evidence="4">
    <location>
        <begin position="1665"/>
        <end position="1695"/>
    </location>
</feature>
<dbReference type="OrthoDB" id="289657at2759"/>
<dbReference type="Gene3D" id="3.40.1090.10">
    <property type="entry name" value="Cytosolic phospholipase A2 catalytic domain"/>
    <property type="match status" value="1"/>
</dbReference>
<dbReference type="Pfam" id="PF13516">
    <property type="entry name" value="LRR_6"/>
    <property type="match status" value="2"/>
</dbReference>
<evidence type="ECO:0000256" key="2">
    <source>
        <dbReference type="ARBA" id="ARBA00023098"/>
    </source>
</evidence>
<dbReference type="GO" id="GO:0004620">
    <property type="term" value="F:phospholipase activity"/>
    <property type="evidence" value="ECO:0007669"/>
    <property type="project" value="TreeGrafter"/>
</dbReference>
<evidence type="ECO:0000256" key="4">
    <source>
        <dbReference type="SAM" id="MobiDB-lite"/>
    </source>
</evidence>
<evidence type="ECO:0000259" key="5">
    <source>
        <dbReference type="PROSITE" id="PS51635"/>
    </source>
</evidence>
<feature type="region of interest" description="Disordered" evidence="4">
    <location>
        <begin position="1"/>
        <end position="23"/>
    </location>
</feature>
<feature type="active site" description="Proton acceptor" evidence="3">
    <location>
        <position position="2310"/>
    </location>
</feature>
<evidence type="ECO:0000256" key="3">
    <source>
        <dbReference type="PROSITE-ProRule" id="PRU01161"/>
    </source>
</evidence>
<keyword evidence="2 3" id="KW-0443">Lipid metabolism</keyword>
<proteinExistence type="inferred from homology"/>
<gene>
    <name evidence="6" type="ORF">PPERSA_10025</name>
</gene>
<evidence type="ECO:0000256" key="1">
    <source>
        <dbReference type="ARBA" id="ARBA00010240"/>
    </source>
</evidence>
<evidence type="ECO:0000313" key="7">
    <source>
        <dbReference type="Proteomes" id="UP000054937"/>
    </source>
</evidence>
<feature type="short sequence motif" description="GXGXXG" evidence="3">
    <location>
        <begin position="2126"/>
        <end position="2131"/>
    </location>
</feature>
<feature type="active site" description="Nucleophile" evidence="3">
    <location>
        <position position="2160"/>
    </location>
</feature>
<feature type="short sequence motif" description="DGA/G" evidence="3">
    <location>
        <begin position="2310"/>
        <end position="2312"/>
    </location>
</feature>
<dbReference type="SUPFAM" id="SSF52047">
    <property type="entry name" value="RNI-like"/>
    <property type="match status" value="1"/>
</dbReference>
<feature type="compositionally biased region" description="Basic and acidic residues" evidence="4">
    <location>
        <begin position="270"/>
        <end position="280"/>
    </location>
</feature>
<dbReference type="SUPFAM" id="SSF52151">
    <property type="entry name" value="FabD/lysophospholipase-like"/>
    <property type="match status" value="1"/>
</dbReference>
<dbReference type="InterPro" id="IPR002641">
    <property type="entry name" value="PNPLA_dom"/>
</dbReference>
<feature type="compositionally biased region" description="Polar residues" evidence="4">
    <location>
        <begin position="236"/>
        <end position="254"/>
    </location>
</feature>
<comment type="caution">
    <text evidence="6">The sequence shown here is derived from an EMBL/GenBank/DDBJ whole genome shotgun (WGS) entry which is preliminary data.</text>
</comment>